<name>A0A1B9IC48_9TREE</name>
<feature type="region of interest" description="Disordered" evidence="2">
    <location>
        <begin position="243"/>
        <end position="272"/>
    </location>
</feature>
<accession>A0A1B9IC48</accession>
<dbReference type="Gene3D" id="3.40.50.720">
    <property type="entry name" value="NAD(P)-binding Rossmann-like Domain"/>
    <property type="match status" value="1"/>
</dbReference>
<evidence type="ECO:0000313" key="5">
    <source>
        <dbReference type="EMBL" id="OCF53004.1"/>
    </source>
</evidence>
<evidence type="ECO:0000313" key="7">
    <source>
        <dbReference type="Proteomes" id="UP000094020"/>
    </source>
</evidence>
<evidence type="ECO:0000256" key="2">
    <source>
        <dbReference type="SAM" id="MobiDB-lite"/>
    </source>
</evidence>
<dbReference type="Pfam" id="PF01408">
    <property type="entry name" value="GFO_IDH_MocA"/>
    <property type="match status" value="1"/>
</dbReference>
<proteinExistence type="inferred from homology"/>
<evidence type="ECO:0000256" key="1">
    <source>
        <dbReference type="ARBA" id="ARBA00010928"/>
    </source>
</evidence>
<protein>
    <recommendedName>
        <fullName evidence="8">Gfo/Idh/MocA-like oxidoreductase N-terminal domain-containing protein</fullName>
    </recommendedName>
</protein>
<feature type="domain" description="Gfo/Idh/MocA-like oxidoreductase N-terminal" evidence="3">
    <location>
        <begin position="6"/>
        <end position="124"/>
    </location>
</feature>
<feature type="domain" description="GFO/IDH/MocA-like oxidoreductase" evidence="4">
    <location>
        <begin position="149"/>
        <end position="246"/>
    </location>
</feature>
<dbReference type="PANTHER" id="PTHR42840:SF5">
    <property type="entry name" value="NAD(P)-BINDING ROSSMANN-FOLD SUPERFAMILY PROTEIN"/>
    <property type="match status" value="1"/>
</dbReference>
<dbReference type="OrthoDB" id="64915at2759"/>
<reference evidence="6" key="2">
    <citation type="submission" date="2013-07" db="EMBL/GenBank/DDBJ databases">
        <authorList>
            <consortium name="The Broad Institute Genome Sequencing Platform"/>
            <person name="Cuomo C."/>
            <person name="Litvintseva A."/>
            <person name="Chen Y."/>
            <person name="Heitman J."/>
            <person name="Sun S."/>
            <person name="Springer D."/>
            <person name="Dromer F."/>
            <person name="Young S.K."/>
            <person name="Zeng Q."/>
            <person name="Gargeya S."/>
            <person name="Fitzgerald M."/>
            <person name="Abouelleil A."/>
            <person name="Alvarado L."/>
            <person name="Berlin A.M."/>
            <person name="Chapman S.B."/>
            <person name="Dewar J."/>
            <person name="Goldberg J."/>
            <person name="Griggs A."/>
            <person name="Gujja S."/>
            <person name="Hansen M."/>
            <person name="Howarth C."/>
            <person name="Imamovic A."/>
            <person name="Larimer J."/>
            <person name="McCowan C."/>
            <person name="Murphy C."/>
            <person name="Pearson M."/>
            <person name="Priest M."/>
            <person name="Roberts A."/>
            <person name="Saif S."/>
            <person name="Shea T."/>
            <person name="Sykes S."/>
            <person name="Wortman J."/>
            <person name="Nusbaum C."/>
            <person name="Birren B."/>
        </authorList>
    </citation>
    <scope>NUCLEOTIDE SEQUENCE</scope>
    <source>
        <strain evidence="6">CBS 10737</strain>
    </source>
</reference>
<dbReference type="Proteomes" id="UP000094020">
    <property type="component" value="Chromosome 1"/>
</dbReference>
<keyword evidence="7" id="KW-1185">Reference proteome</keyword>
<comment type="similarity">
    <text evidence="1">Belongs to the Gfo/Idh/MocA family.</text>
</comment>
<dbReference type="InterPro" id="IPR036291">
    <property type="entry name" value="NAD(P)-bd_dom_sf"/>
</dbReference>
<dbReference type="InterPro" id="IPR055170">
    <property type="entry name" value="GFO_IDH_MocA-like_dom"/>
</dbReference>
<dbReference type="GO" id="GO:0005737">
    <property type="term" value="C:cytoplasm"/>
    <property type="evidence" value="ECO:0007669"/>
    <property type="project" value="TreeGrafter"/>
</dbReference>
<dbReference type="GO" id="GO:0000166">
    <property type="term" value="F:nucleotide binding"/>
    <property type="evidence" value="ECO:0007669"/>
    <property type="project" value="InterPro"/>
</dbReference>
<evidence type="ECO:0000313" key="6">
    <source>
        <dbReference type="EMBL" id="WWC67114.1"/>
    </source>
</evidence>
<dbReference type="SUPFAM" id="SSF51735">
    <property type="entry name" value="NAD(P)-binding Rossmann-fold domains"/>
    <property type="match status" value="1"/>
</dbReference>
<dbReference type="SUPFAM" id="SSF55347">
    <property type="entry name" value="Glyceraldehyde-3-phosphate dehydrogenase-like, C-terminal domain"/>
    <property type="match status" value="1"/>
</dbReference>
<gene>
    <name evidence="5" type="ORF">I206_00305</name>
    <name evidence="6" type="ORF">I206_101021</name>
</gene>
<evidence type="ECO:0008006" key="8">
    <source>
        <dbReference type="Google" id="ProtNLM"/>
    </source>
</evidence>
<dbReference type="Pfam" id="PF22725">
    <property type="entry name" value="GFO_IDH_MocA_C3"/>
    <property type="match status" value="1"/>
</dbReference>
<dbReference type="InterPro" id="IPR000683">
    <property type="entry name" value="Gfo/Idh/MocA-like_OxRdtase_N"/>
</dbReference>
<dbReference type="EMBL" id="CP144519">
    <property type="protein sequence ID" value="WWC67114.1"/>
    <property type="molecule type" value="Genomic_DNA"/>
</dbReference>
<dbReference type="GO" id="GO:0006740">
    <property type="term" value="P:NADPH regeneration"/>
    <property type="evidence" value="ECO:0007669"/>
    <property type="project" value="TreeGrafter"/>
</dbReference>
<evidence type="ECO:0000259" key="3">
    <source>
        <dbReference type="Pfam" id="PF01408"/>
    </source>
</evidence>
<dbReference type="EMBL" id="KI894007">
    <property type="protein sequence ID" value="OCF53004.1"/>
    <property type="molecule type" value="Genomic_DNA"/>
</dbReference>
<dbReference type="PANTHER" id="PTHR42840">
    <property type="entry name" value="NAD(P)-BINDING ROSSMANN-FOLD SUPERFAMILY PROTEIN-RELATED"/>
    <property type="match status" value="1"/>
</dbReference>
<dbReference type="RefSeq" id="XP_019014223.1">
    <property type="nucleotide sequence ID" value="XM_019152085.1"/>
</dbReference>
<reference evidence="5" key="3">
    <citation type="submission" date="2016-07" db="EMBL/GenBank/DDBJ databases">
        <title>Evolution of pathogenesis and genome organization in the Tremellales.</title>
        <authorList>
            <person name="Cuomo C."/>
            <person name="Litvintseva A."/>
            <person name="Heitman J."/>
            <person name="Chen Y."/>
            <person name="Sun S."/>
            <person name="Springer D."/>
            <person name="Dromer F."/>
            <person name="Young S."/>
            <person name="Zeng Q."/>
            <person name="Chapman S."/>
            <person name="Gujja S."/>
            <person name="Saif S."/>
            <person name="Birren B."/>
        </authorList>
    </citation>
    <scope>NUCLEOTIDE SEQUENCE</scope>
    <source>
        <strain evidence="5">CBS 10737</strain>
    </source>
</reference>
<reference evidence="5" key="1">
    <citation type="submission" date="2013-07" db="EMBL/GenBank/DDBJ databases">
        <title>The Genome Sequence of Cryptococcus pinus CBS10737.</title>
        <authorList>
            <consortium name="The Broad Institute Genome Sequencing Platform"/>
            <person name="Cuomo C."/>
            <person name="Litvintseva A."/>
            <person name="Chen Y."/>
            <person name="Heitman J."/>
            <person name="Sun S."/>
            <person name="Springer D."/>
            <person name="Dromer F."/>
            <person name="Young S.K."/>
            <person name="Zeng Q."/>
            <person name="Gargeya S."/>
            <person name="Fitzgerald M."/>
            <person name="Abouelleil A."/>
            <person name="Alvarado L."/>
            <person name="Berlin A.M."/>
            <person name="Chapman S.B."/>
            <person name="Dewar J."/>
            <person name="Goldberg J."/>
            <person name="Griggs A."/>
            <person name="Gujja S."/>
            <person name="Hansen M."/>
            <person name="Howarth C."/>
            <person name="Imamovic A."/>
            <person name="Larimer J."/>
            <person name="McCowan C."/>
            <person name="Murphy C."/>
            <person name="Pearson M."/>
            <person name="Priest M."/>
            <person name="Roberts A."/>
            <person name="Saif S."/>
            <person name="Shea T."/>
            <person name="Sykes S."/>
            <person name="Wortman J."/>
            <person name="Nusbaum C."/>
            <person name="Birren B."/>
        </authorList>
    </citation>
    <scope>NUCLEOTIDE SEQUENCE [LARGE SCALE GENOMIC DNA]</scope>
    <source>
        <strain evidence="5">CBS 10737</strain>
    </source>
</reference>
<evidence type="ECO:0000259" key="4">
    <source>
        <dbReference type="Pfam" id="PF22725"/>
    </source>
</evidence>
<dbReference type="AlphaFoldDB" id="A0A1B9IC48"/>
<sequence>MSDANIKIALLGTGIYAESDYVPSLLQDSQKHIEVKIIWSLDQTAAQRFADQFKAAGRAELQVAIGEAGIEQILNDTEIDAVVVVLPFAHQPPLIKRFWAAGKHVLSEKPIERDIEAGLAFVKEFEDNWKPKNLVWRVAEDYDHEPIHKRAAELLADPAMGPVLFWDLQNQNYCPDGDKWQATSWRNVPDYQGGFCLDGGVHSIAMLRVVLPDPPASVIASASLHRKHTPPHDTIVALVLPDSGATKEPSGTSSKLDIARQHSAKLPEPGRSTPAGTITFTWALPNIEPRAPQNLQVLNITCLNGKLTLVNNEGTRTLEVVPAIGSQVKAVKETSRKKGVEVELAYFARAVQATKAGRPIDPKEDFGKPMNTVWDVAVIQAMLQSNGEKVDIKQLIAQYA</sequence>
<dbReference type="Gene3D" id="3.30.360.10">
    <property type="entry name" value="Dihydrodipicolinate Reductase, domain 2"/>
    <property type="match status" value="1"/>
</dbReference>
<organism evidence="5">
    <name type="scientific">Kwoniella pini CBS 10737</name>
    <dbReference type="NCBI Taxonomy" id="1296096"/>
    <lineage>
        <taxon>Eukaryota</taxon>
        <taxon>Fungi</taxon>
        <taxon>Dikarya</taxon>
        <taxon>Basidiomycota</taxon>
        <taxon>Agaricomycotina</taxon>
        <taxon>Tremellomycetes</taxon>
        <taxon>Tremellales</taxon>
        <taxon>Cryptococcaceae</taxon>
        <taxon>Kwoniella</taxon>
    </lineage>
</organism>
<dbReference type="GO" id="GO:0016491">
    <property type="term" value="F:oxidoreductase activity"/>
    <property type="evidence" value="ECO:0007669"/>
    <property type="project" value="TreeGrafter"/>
</dbReference>
<dbReference type="KEGG" id="kpin:30168674"/>
<dbReference type="GeneID" id="30168674"/>
<reference evidence="6" key="4">
    <citation type="submission" date="2024-02" db="EMBL/GenBank/DDBJ databases">
        <title>Comparative genomics of Cryptococcus and Kwoniella reveals pathogenesis evolution and contrasting modes of karyotype evolution via chromosome fusion or intercentromeric recombination.</title>
        <authorList>
            <person name="Coelho M.A."/>
            <person name="David-Palma M."/>
            <person name="Shea T."/>
            <person name="Bowers K."/>
            <person name="McGinley-Smith S."/>
            <person name="Mohammad A.W."/>
            <person name="Gnirke A."/>
            <person name="Yurkov A.M."/>
            <person name="Nowrousian M."/>
            <person name="Sun S."/>
            <person name="Cuomo C.A."/>
            <person name="Heitman J."/>
        </authorList>
    </citation>
    <scope>NUCLEOTIDE SEQUENCE</scope>
    <source>
        <strain evidence="6">CBS 10737</strain>
    </source>
</reference>
<dbReference type="STRING" id="1296096.A0A1B9IC48"/>